<keyword evidence="13" id="KW-1185">Reference proteome</keyword>
<evidence type="ECO:0000313" key="12">
    <source>
        <dbReference type="EMBL" id="RPB19582.1"/>
    </source>
</evidence>
<dbReference type="InterPro" id="IPR016061">
    <property type="entry name" value="Pro-tRNA_ligase_II_C"/>
</dbReference>
<reference evidence="12 13" key="1">
    <citation type="journal article" date="2018" name="Nat. Ecol. Evol.">
        <title>Pezizomycetes genomes reveal the molecular basis of ectomycorrhizal truffle lifestyle.</title>
        <authorList>
            <person name="Murat C."/>
            <person name="Payen T."/>
            <person name="Noel B."/>
            <person name="Kuo A."/>
            <person name="Morin E."/>
            <person name="Chen J."/>
            <person name="Kohler A."/>
            <person name="Krizsan K."/>
            <person name="Balestrini R."/>
            <person name="Da Silva C."/>
            <person name="Montanini B."/>
            <person name="Hainaut M."/>
            <person name="Levati E."/>
            <person name="Barry K.W."/>
            <person name="Belfiori B."/>
            <person name="Cichocki N."/>
            <person name="Clum A."/>
            <person name="Dockter R.B."/>
            <person name="Fauchery L."/>
            <person name="Guy J."/>
            <person name="Iotti M."/>
            <person name="Le Tacon F."/>
            <person name="Lindquist E.A."/>
            <person name="Lipzen A."/>
            <person name="Malagnac F."/>
            <person name="Mello A."/>
            <person name="Molinier V."/>
            <person name="Miyauchi S."/>
            <person name="Poulain J."/>
            <person name="Riccioni C."/>
            <person name="Rubini A."/>
            <person name="Sitrit Y."/>
            <person name="Splivallo R."/>
            <person name="Traeger S."/>
            <person name="Wang M."/>
            <person name="Zifcakova L."/>
            <person name="Wipf D."/>
            <person name="Zambonelli A."/>
            <person name="Paolocci F."/>
            <person name="Nowrousian M."/>
            <person name="Ottonello S."/>
            <person name="Baldrian P."/>
            <person name="Spatafora J.W."/>
            <person name="Henrissat B."/>
            <person name="Nagy L.G."/>
            <person name="Aury J.M."/>
            <person name="Wincker P."/>
            <person name="Grigoriev I.V."/>
            <person name="Bonfante P."/>
            <person name="Martin F.M."/>
        </authorList>
    </citation>
    <scope>NUCLEOTIDE SEQUENCE [LARGE SCALE GENOMIC DNA]</scope>
    <source>
        <strain evidence="12 13">ATCC MYA-4762</strain>
    </source>
</reference>
<dbReference type="GO" id="GO:0002161">
    <property type="term" value="F:aminoacyl-tRNA deacylase activity"/>
    <property type="evidence" value="ECO:0007669"/>
    <property type="project" value="InterPro"/>
</dbReference>
<dbReference type="GO" id="GO:0004827">
    <property type="term" value="F:proline-tRNA ligase activity"/>
    <property type="evidence" value="ECO:0007669"/>
    <property type="project" value="UniProtKB-EC"/>
</dbReference>
<dbReference type="Gene3D" id="3.40.50.800">
    <property type="entry name" value="Anticodon-binding domain"/>
    <property type="match status" value="1"/>
</dbReference>
<gene>
    <name evidence="12" type="ORF">L211DRAFT_793765</name>
</gene>
<dbReference type="STRING" id="1051890.A0A3N4LDN5"/>
<accession>A0A3N4LDN5</accession>
<organism evidence="12 13">
    <name type="scientific">Terfezia boudieri ATCC MYA-4762</name>
    <dbReference type="NCBI Taxonomy" id="1051890"/>
    <lineage>
        <taxon>Eukaryota</taxon>
        <taxon>Fungi</taxon>
        <taxon>Dikarya</taxon>
        <taxon>Ascomycota</taxon>
        <taxon>Pezizomycotina</taxon>
        <taxon>Pezizomycetes</taxon>
        <taxon>Pezizales</taxon>
        <taxon>Pezizaceae</taxon>
        <taxon>Terfezia</taxon>
    </lineage>
</organism>
<dbReference type="SUPFAM" id="SSF55681">
    <property type="entry name" value="Class II aaRS and biotin synthetases"/>
    <property type="match status" value="1"/>
</dbReference>
<dbReference type="GO" id="GO:0017101">
    <property type="term" value="C:aminoacyl-tRNA synthetase multienzyme complex"/>
    <property type="evidence" value="ECO:0007669"/>
    <property type="project" value="TreeGrafter"/>
</dbReference>
<comment type="catalytic activity">
    <reaction evidence="9">
        <text>tRNA(Pro) + L-proline + ATP = L-prolyl-tRNA(Pro) + AMP + diphosphate</text>
        <dbReference type="Rhea" id="RHEA:14305"/>
        <dbReference type="Rhea" id="RHEA-COMP:9700"/>
        <dbReference type="Rhea" id="RHEA-COMP:9702"/>
        <dbReference type="ChEBI" id="CHEBI:30616"/>
        <dbReference type="ChEBI" id="CHEBI:33019"/>
        <dbReference type="ChEBI" id="CHEBI:60039"/>
        <dbReference type="ChEBI" id="CHEBI:78442"/>
        <dbReference type="ChEBI" id="CHEBI:78532"/>
        <dbReference type="ChEBI" id="CHEBI:456215"/>
        <dbReference type="EC" id="6.1.1.15"/>
    </reaction>
</comment>
<evidence type="ECO:0000259" key="11">
    <source>
        <dbReference type="PROSITE" id="PS50862"/>
    </source>
</evidence>
<evidence type="ECO:0000256" key="10">
    <source>
        <dbReference type="SAM" id="MobiDB-lite"/>
    </source>
</evidence>
<dbReference type="EC" id="6.1.1.15" evidence="2"/>
<dbReference type="FunFam" id="3.30.110.30:FF:000001">
    <property type="entry name" value="Bifunctional glutamate/proline--tRNA ligase"/>
    <property type="match status" value="1"/>
</dbReference>
<dbReference type="InterPro" id="IPR004499">
    <property type="entry name" value="Pro-tRNA-ligase_IIa_arc-type"/>
</dbReference>
<evidence type="ECO:0000256" key="2">
    <source>
        <dbReference type="ARBA" id="ARBA00012831"/>
    </source>
</evidence>
<dbReference type="InterPro" id="IPR007214">
    <property type="entry name" value="YbaK/aa-tRNA-synth-assoc-dom"/>
</dbReference>
<dbReference type="NCBIfam" id="TIGR00408">
    <property type="entry name" value="proS_fam_I"/>
    <property type="match status" value="1"/>
</dbReference>
<name>A0A3N4LDN5_9PEZI</name>
<dbReference type="SUPFAM" id="SSF64586">
    <property type="entry name" value="C-terminal domain of ProRS"/>
    <property type="match status" value="1"/>
</dbReference>
<dbReference type="HAMAP" id="MF_01571">
    <property type="entry name" value="Pro_tRNA_synth_type3"/>
    <property type="match status" value="1"/>
</dbReference>
<evidence type="ECO:0000256" key="8">
    <source>
        <dbReference type="ARBA" id="ARBA00029731"/>
    </source>
</evidence>
<dbReference type="Gene3D" id="3.30.110.30">
    <property type="entry name" value="C-terminal domain of ProRS"/>
    <property type="match status" value="1"/>
</dbReference>
<dbReference type="EMBL" id="ML121587">
    <property type="protein sequence ID" value="RPB19582.1"/>
    <property type="molecule type" value="Genomic_DNA"/>
</dbReference>
<evidence type="ECO:0000256" key="1">
    <source>
        <dbReference type="ARBA" id="ARBA00008226"/>
    </source>
</evidence>
<dbReference type="OrthoDB" id="1350766at2759"/>
<dbReference type="CDD" id="cd00862">
    <property type="entry name" value="ProRS_anticodon_zinc"/>
    <property type="match status" value="1"/>
</dbReference>
<dbReference type="AlphaFoldDB" id="A0A3N4LDN5"/>
<evidence type="ECO:0000313" key="13">
    <source>
        <dbReference type="Proteomes" id="UP000267821"/>
    </source>
</evidence>
<dbReference type="GO" id="GO:0005524">
    <property type="term" value="F:ATP binding"/>
    <property type="evidence" value="ECO:0007669"/>
    <property type="project" value="UniProtKB-KW"/>
</dbReference>
<evidence type="ECO:0000256" key="5">
    <source>
        <dbReference type="ARBA" id="ARBA00022840"/>
    </source>
</evidence>
<evidence type="ECO:0000256" key="6">
    <source>
        <dbReference type="ARBA" id="ARBA00022917"/>
    </source>
</evidence>
<dbReference type="PANTHER" id="PTHR43382">
    <property type="entry name" value="PROLYL-TRNA SYNTHETASE"/>
    <property type="match status" value="1"/>
</dbReference>
<dbReference type="SMART" id="SM00946">
    <property type="entry name" value="ProRS-C_1"/>
    <property type="match status" value="1"/>
</dbReference>
<keyword evidence="6" id="KW-0648">Protein biosynthesis</keyword>
<dbReference type="InterPro" id="IPR004154">
    <property type="entry name" value="Anticodon-bd"/>
</dbReference>
<dbReference type="PROSITE" id="PS50862">
    <property type="entry name" value="AA_TRNA_LIGASE_II"/>
    <property type="match status" value="1"/>
</dbReference>
<comment type="similarity">
    <text evidence="1">Belongs to the class-II aminoacyl-tRNA synthetase family.</text>
</comment>
<dbReference type="GO" id="GO:0006433">
    <property type="term" value="P:prolyl-tRNA aminoacylation"/>
    <property type="evidence" value="ECO:0007669"/>
    <property type="project" value="InterPro"/>
</dbReference>
<dbReference type="FunCoup" id="A0A3N4LDN5">
    <property type="interactions" value="625"/>
</dbReference>
<dbReference type="InterPro" id="IPR036754">
    <property type="entry name" value="YbaK/aa-tRNA-synt-asso_dom_sf"/>
</dbReference>
<keyword evidence="5" id="KW-0067">ATP-binding</keyword>
<dbReference type="InterPro" id="IPR002314">
    <property type="entry name" value="aa-tRNA-synt_IIb"/>
</dbReference>
<sequence>MASTQVEKLIPGGAPFVSHGPAKNTTEWKEQLETVSPELPAGYIVTKTLVFKPKGAKPECGKLVVLIADVDTQTPGNVIAKAVKAKDARIADAASIKDALNEIPENVSLFSVTPETVSKVDVVIDQRLLETPKKLAVHPSDISVTAFITGDQLKTYLERTGATIVPVEFTLTNIQVVAKAEAKKGAAKPVKEDAAIADAALIGIGVKKEVDFPSWYQQVLTKGDMLDYYDVSGCYILKPWSYGIWEQIQKWFDGKIKEMGVENCYFPMFVSQRVLEREKDHIEGFAPEVAWVTRAGKTELEEPIAIRPTSETVMYPYYAKWIRSHRDLPLKLNQWNSVVRWEFKHPQPFLRTREFLWQEGHTAHLTRPEAEEEVLQILEHYSGIYSELLAVPTIKGRKTNKEKFAGGLFTTTCEGYIPTTGRGIQGATSHCLGQNFSKMFDITVEDPSAREGDIREKIHIWQNSWGLSTRVIGVMVMIHGDNKGLVLPPRVANYQVVIVPCGLTVKTTKEGRDSLYDDISRIEKELRAVGIRVKADTRDSYSPGWKFNDWELKGVPLRIEYGPQDAKKQQVLTVRRDTGEKAPVAQANLTKDIQALLDTIQGDLYTRAKASFDSHIKKVYKWEDFVPALNAKNVILMPWCDAEECEDDIKERSARKEESDEPEDSRAPSMGAKSLCIPFKQPEGDEAIVPGVTKCPQCGRDAKFYTLFGRSY</sequence>
<dbReference type="InterPro" id="IPR036621">
    <property type="entry name" value="Anticodon-bd_dom_sf"/>
</dbReference>
<dbReference type="Gene3D" id="3.90.960.10">
    <property type="entry name" value="YbaK/aminoacyl-tRNA synthetase-associated domain"/>
    <property type="match status" value="1"/>
</dbReference>
<dbReference type="InterPro" id="IPR033721">
    <property type="entry name" value="ProRS_core_arch_euk"/>
</dbReference>
<evidence type="ECO:0000256" key="4">
    <source>
        <dbReference type="ARBA" id="ARBA00022741"/>
    </source>
</evidence>
<keyword evidence="4" id="KW-0547">Nucleotide-binding</keyword>
<dbReference type="Pfam" id="PF09180">
    <property type="entry name" value="ProRS-C_1"/>
    <property type="match status" value="1"/>
</dbReference>
<evidence type="ECO:0000256" key="7">
    <source>
        <dbReference type="ARBA" id="ARBA00023146"/>
    </source>
</evidence>
<keyword evidence="3" id="KW-0436">Ligase</keyword>
<dbReference type="InterPro" id="IPR002316">
    <property type="entry name" value="Pro-tRNA-ligase_IIa"/>
</dbReference>
<keyword evidence="7 12" id="KW-0030">Aminoacyl-tRNA synthetase</keyword>
<dbReference type="FunFam" id="3.30.930.10:FF:000007">
    <property type="entry name" value="Bifunctional glutamate/proline--tRNA ligase"/>
    <property type="match status" value="1"/>
</dbReference>
<dbReference type="CDD" id="cd00778">
    <property type="entry name" value="ProRS_core_arch_euk"/>
    <property type="match status" value="1"/>
</dbReference>
<dbReference type="Pfam" id="PF00587">
    <property type="entry name" value="tRNA-synt_2b"/>
    <property type="match status" value="1"/>
</dbReference>
<dbReference type="SUPFAM" id="SSF55826">
    <property type="entry name" value="YbaK/ProRS associated domain"/>
    <property type="match status" value="1"/>
</dbReference>
<evidence type="ECO:0000256" key="9">
    <source>
        <dbReference type="ARBA" id="ARBA00047671"/>
    </source>
</evidence>
<dbReference type="Pfam" id="PF04073">
    <property type="entry name" value="tRNA_edit"/>
    <property type="match status" value="1"/>
</dbReference>
<dbReference type="Gene3D" id="3.30.930.10">
    <property type="entry name" value="Bira Bifunctional Protein, Domain 2"/>
    <property type="match status" value="1"/>
</dbReference>
<dbReference type="FunFam" id="3.40.50.800:FF:000005">
    <property type="entry name" value="bifunctional glutamate/proline--tRNA ligase"/>
    <property type="match status" value="1"/>
</dbReference>
<dbReference type="PRINTS" id="PR01046">
    <property type="entry name" value="TRNASYNTHPRO"/>
</dbReference>
<proteinExistence type="inferred from homology"/>
<dbReference type="SUPFAM" id="SSF52954">
    <property type="entry name" value="Class II aaRS ABD-related"/>
    <property type="match status" value="1"/>
</dbReference>
<evidence type="ECO:0000256" key="3">
    <source>
        <dbReference type="ARBA" id="ARBA00022598"/>
    </source>
</evidence>
<protein>
    <recommendedName>
        <fullName evidence="2">proline--tRNA ligase</fullName>
        <ecNumber evidence="2">6.1.1.15</ecNumber>
    </recommendedName>
    <alternativeName>
        <fullName evidence="8">Prolyl-tRNA synthetase</fullName>
    </alternativeName>
</protein>
<dbReference type="Proteomes" id="UP000267821">
    <property type="component" value="Unassembled WGS sequence"/>
</dbReference>
<feature type="region of interest" description="Disordered" evidence="10">
    <location>
        <begin position="650"/>
        <end position="672"/>
    </location>
</feature>
<dbReference type="GO" id="GO:0005737">
    <property type="term" value="C:cytoplasm"/>
    <property type="evidence" value="ECO:0007669"/>
    <property type="project" value="InterPro"/>
</dbReference>
<dbReference type="PANTHER" id="PTHR43382:SF2">
    <property type="entry name" value="BIFUNCTIONAL GLUTAMATE_PROLINE--TRNA LIGASE"/>
    <property type="match status" value="1"/>
</dbReference>
<dbReference type="InterPro" id="IPR006195">
    <property type="entry name" value="aa-tRNA-synth_II"/>
</dbReference>
<dbReference type="InterPro" id="IPR045864">
    <property type="entry name" value="aa-tRNA-synth_II/BPL/LPL"/>
</dbReference>
<dbReference type="Pfam" id="PF03129">
    <property type="entry name" value="HGTP_anticodon"/>
    <property type="match status" value="1"/>
</dbReference>
<dbReference type="InterPro" id="IPR017449">
    <property type="entry name" value="Pro-tRNA_synth_II"/>
</dbReference>
<dbReference type="InParanoid" id="A0A3N4LDN5"/>
<feature type="domain" description="Aminoacyl-transfer RNA synthetases class-II family profile" evidence="11">
    <location>
        <begin position="244"/>
        <end position="488"/>
    </location>
</feature>